<dbReference type="PRINTS" id="PR00134">
    <property type="entry name" value="GLHYDRLASE10"/>
</dbReference>
<dbReference type="Gramene" id="TraesSTA3B03G01540300.1">
    <property type="protein sequence ID" value="TraesSTA3B03G01540300.1"/>
    <property type="gene ID" value="TraesSTA3B03G01540300"/>
</dbReference>
<dbReference type="SUPFAM" id="SSF51445">
    <property type="entry name" value="(Trans)glycosidases"/>
    <property type="match status" value="1"/>
</dbReference>
<feature type="domain" description="GH10" evidence="5">
    <location>
        <begin position="296"/>
        <end position="593"/>
    </location>
</feature>
<dbReference type="Gramene" id="TraesWEE_scaffold_051797_01G000100.1">
    <property type="protein sequence ID" value="TraesWEE_scaffold_051797_01G000100.1"/>
    <property type="gene ID" value="TraesWEE_scaffold_051797_01G000100"/>
</dbReference>
<dbReference type="PANTHER" id="PTHR31490">
    <property type="entry name" value="GLYCOSYL HYDROLASE"/>
    <property type="match status" value="1"/>
</dbReference>
<dbReference type="SMR" id="A0A3B6FJ50"/>
<evidence type="ECO:0000256" key="2">
    <source>
        <dbReference type="ARBA" id="ARBA00022801"/>
    </source>
</evidence>
<proteinExistence type="inferred from homology"/>
<dbReference type="InterPro" id="IPR017853">
    <property type="entry name" value="GH"/>
</dbReference>
<dbReference type="GO" id="GO:0031176">
    <property type="term" value="F:endo-1,4-beta-xylanase activity"/>
    <property type="evidence" value="ECO:0000318"/>
    <property type="project" value="GO_Central"/>
</dbReference>
<evidence type="ECO:0000259" key="5">
    <source>
        <dbReference type="PROSITE" id="PS51760"/>
    </source>
</evidence>
<dbReference type="Gramene" id="TraesMAC3B03G01547820.1">
    <property type="protein sequence ID" value="TraesMAC3B03G01547820.1"/>
    <property type="gene ID" value="TraesMAC3B03G01547820"/>
</dbReference>
<reference evidence="6" key="1">
    <citation type="submission" date="2018-08" db="EMBL/GenBank/DDBJ databases">
        <authorList>
            <person name="Rossello M."/>
        </authorList>
    </citation>
    <scope>NUCLEOTIDE SEQUENCE [LARGE SCALE GENOMIC DNA]</scope>
    <source>
        <strain evidence="6">cv. Chinese Spring</strain>
    </source>
</reference>
<dbReference type="GeneID" id="123068374"/>
<dbReference type="STRING" id="4565.A0A3B6FJ50"/>
<evidence type="ECO:0000256" key="4">
    <source>
        <dbReference type="ARBA" id="ARBA00023326"/>
    </source>
</evidence>
<dbReference type="InterPro" id="IPR001000">
    <property type="entry name" value="GH10_dom"/>
</dbReference>
<keyword evidence="2" id="KW-0378">Hydrolase</keyword>
<evidence type="ECO:0000256" key="1">
    <source>
        <dbReference type="ARBA" id="ARBA00007495"/>
    </source>
</evidence>
<dbReference type="Gramene" id="TraesNOR3B03G01569660.1">
    <property type="protein sequence ID" value="TraesNOR3B03G01569660.1"/>
    <property type="gene ID" value="TraesNOR3B03G01569660"/>
</dbReference>
<dbReference type="Gene3D" id="2.60.120.260">
    <property type="entry name" value="Galactose-binding domain-like"/>
    <property type="match status" value="1"/>
</dbReference>
<dbReference type="GO" id="GO:0045493">
    <property type="term" value="P:xylan catabolic process"/>
    <property type="evidence" value="ECO:0000318"/>
    <property type="project" value="GO_Central"/>
</dbReference>
<keyword evidence="3" id="KW-0119">Carbohydrate metabolism</keyword>
<dbReference type="PaxDb" id="4565-Traes_3B_8141FA6AE.1"/>
<dbReference type="InterPro" id="IPR044846">
    <property type="entry name" value="GH10"/>
</dbReference>
<organism evidence="6">
    <name type="scientific">Triticum aestivum</name>
    <name type="common">Wheat</name>
    <dbReference type="NCBI Taxonomy" id="4565"/>
    <lineage>
        <taxon>Eukaryota</taxon>
        <taxon>Viridiplantae</taxon>
        <taxon>Streptophyta</taxon>
        <taxon>Embryophyta</taxon>
        <taxon>Tracheophyta</taxon>
        <taxon>Spermatophyta</taxon>
        <taxon>Magnoliopsida</taxon>
        <taxon>Liliopsida</taxon>
        <taxon>Poales</taxon>
        <taxon>Poaceae</taxon>
        <taxon>BOP clade</taxon>
        <taxon>Pooideae</taxon>
        <taxon>Triticodae</taxon>
        <taxon>Triticeae</taxon>
        <taxon>Triticinae</taxon>
        <taxon>Triticum</taxon>
    </lineage>
</organism>
<protein>
    <recommendedName>
        <fullName evidence="5">GH10 domain-containing protein</fullName>
    </recommendedName>
</protein>
<accession>A0A3B6FJ50</accession>
<evidence type="ECO:0000313" key="7">
    <source>
        <dbReference type="Proteomes" id="UP000019116"/>
    </source>
</evidence>
<dbReference type="Pfam" id="PF00331">
    <property type="entry name" value="Glyco_hydro_10"/>
    <property type="match status" value="1"/>
</dbReference>
<dbReference type="Gramene" id="TraesCS3B02G045600.1">
    <property type="protein sequence ID" value="TraesCS3B02G045600.1"/>
    <property type="gene ID" value="TraesCS3B02G045600"/>
</dbReference>
<dbReference type="EnsemblPlants" id="TraesCS3B02G045600.1">
    <property type="protein sequence ID" value="TraesCS3B02G045600.1"/>
    <property type="gene ID" value="TraesCS3B02G045600"/>
</dbReference>
<keyword evidence="4" id="KW-0624">Polysaccharide degradation</keyword>
<dbReference type="AlphaFoldDB" id="A0A3B6FJ50"/>
<dbReference type="SMART" id="SM00633">
    <property type="entry name" value="Glyco_10"/>
    <property type="match status" value="1"/>
</dbReference>
<dbReference type="InterPro" id="IPR008979">
    <property type="entry name" value="Galactose-bd-like_sf"/>
</dbReference>
<dbReference type="Gramene" id="TraesPARA_EIv1.0_1038640.1">
    <property type="protein sequence ID" value="TraesPARA_EIv1.0_1038640.1.CDS"/>
    <property type="gene ID" value="TraesPARA_EIv1.0_1038640"/>
</dbReference>
<dbReference type="OrthoDB" id="3055998at2759"/>
<sequence length="650" mass="70749">MHGLWRRCGGCFEPLQYFATGVRCAFELLRRDLDGRPFPLYIRPAAVIPPQPHRTTAAPASDDKHAPPLPPTVSAMACSCAHDVVFDANVIRNSALEDGLAGWAPLGACTELSVRHEEPARVPTQTINDVEDGYRPSGRYILVAGRGGEEDGLCQAIPAGALKPRVTYRVAGWIGLGDGAAEEHAVRVNIRLGGDEGEEEGGEGGECALVVEAGAVCAEAGKWTEIKGVFRLKASPASGAGVHVQGAPAGVDVKVMDLQVFATDRKARFKKLRKKTDKVRKRDVVLKFAGAGASSGVSGASIRVMQMDTSFAFGACINPAVIQEPAFVDYFTKHFDWAVFENELKWYHTEAVQGQLNYADPDALLDFCDRHGKPVRGHCIFWAVDRMVQKWVKDLPNDQLAAAVQGRLTSLLTRYAGRFPHYDVNNEMLHGTFFQDRLGDDVNAFMFKETARLDPGAALFVNDYNVEGGGDPNATPEKYIAQVNALMEKGAPVGGIGLQGHVTNPAGEIICDALDKLATTDLPVWLTELDVCESDVCLRAEDLEVVLREAYAHPAVEGVVLWGFMQGHMWRQDACLVNSDGTINDAGQRFINLRQEWTSHARGKIDSDGNFKFRGYHGSYVVQLATATGKMHKAFSVDKGDTPLVLDMDV</sequence>
<dbReference type="Gramene" id="TraesLDM3B03G01548170.1">
    <property type="protein sequence ID" value="TraesLDM3B03G01548170.1"/>
    <property type="gene ID" value="TraesLDM3B03G01548170"/>
</dbReference>
<reference evidence="6" key="2">
    <citation type="submission" date="2018-10" db="UniProtKB">
        <authorList>
            <consortium name="EnsemblPlants"/>
        </authorList>
    </citation>
    <scope>IDENTIFICATION</scope>
</reference>
<evidence type="ECO:0000313" key="6">
    <source>
        <dbReference type="EnsemblPlants" id="TraesCS3B02G045600.1"/>
    </source>
</evidence>
<comment type="similarity">
    <text evidence="1">Belongs to the glycosyl hydrolase 10 (cellulase F) family.</text>
</comment>
<dbReference type="Proteomes" id="UP000019116">
    <property type="component" value="Chromosome 3B"/>
</dbReference>
<keyword evidence="7" id="KW-1185">Reference proteome</keyword>
<dbReference type="PANTHER" id="PTHR31490:SF14">
    <property type="entry name" value="OS01G0134900 PROTEIN"/>
    <property type="match status" value="1"/>
</dbReference>
<dbReference type="RefSeq" id="XP_044346880.1">
    <property type="nucleotide sequence ID" value="XM_044490945.1"/>
</dbReference>
<dbReference type="PROSITE" id="PS51760">
    <property type="entry name" value="GH10_2"/>
    <property type="match status" value="1"/>
</dbReference>
<dbReference type="SUPFAM" id="SSF49785">
    <property type="entry name" value="Galactose-binding domain-like"/>
    <property type="match status" value="1"/>
</dbReference>
<dbReference type="Gene3D" id="3.20.20.80">
    <property type="entry name" value="Glycosidases"/>
    <property type="match status" value="1"/>
</dbReference>
<gene>
    <name evidence="6" type="primary">LOC123068374</name>
</gene>
<evidence type="ECO:0000256" key="3">
    <source>
        <dbReference type="ARBA" id="ARBA00023277"/>
    </source>
</evidence>
<dbReference type="OMA" id="HALWRCG"/>
<name>A0A3B6FJ50_WHEAT</name>
<dbReference type="Gramene" id="TraesCS3B03G0103000.1">
    <property type="protein sequence ID" value="TraesCS3B03G0103000.1.CDS"/>
    <property type="gene ID" value="TraesCS3B03G0103000"/>
</dbReference>